<dbReference type="FunFam" id="1.20.1740.10:FF:000052">
    <property type="entry name" value="Lysine histidine transporter-like 3"/>
    <property type="match status" value="1"/>
</dbReference>
<evidence type="ECO:0000256" key="1">
    <source>
        <dbReference type="ARBA" id="ARBA00004370"/>
    </source>
</evidence>
<feature type="transmembrane region" description="Helical" evidence="6">
    <location>
        <begin position="290"/>
        <end position="307"/>
    </location>
</feature>
<dbReference type="EMBL" id="UXUI01011248">
    <property type="protein sequence ID" value="VDD96082.1"/>
    <property type="molecule type" value="Genomic_DNA"/>
</dbReference>
<feature type="transmembrane region" description="Helical" evidence="6">
    <location>
        <begin position="182"/>
        <end position="202"/>
    </location>
</feature>
<feature type="transmembrane region" description="Helical" evidence="6">
    <location>
        <begin position="21"/>
        <end position="44"/>
    </location>
</feature>
<dbReference type="GO" id="GO:0016020">
    <property type="term" value="C:membrane"/>
    <property type="evidence" value="ECO:0007669"/>
    <property type="project" value="UniProtKB-SubCell"/>
</dbReference>
<dbReference type="STRING" id="51028.A0A0N4VKY9"/>
<reference evidence="10" key="1">
    <citation type="submission" date="2017-02" db="UniProtKB">
        <authorList>
            <consortium name="WormBaseParasite"/>
        </authorList>
    </citation>
    <scope>IDENTIFICATION</scope>
</reference>
<keyword evidence="2" id="KW-0813">Transport</keyword>
<feature type="transmembrane region" description="Helical" evidence="6">
    <location>
        <begin position="214"/>
        <end position="239"/>
    </location>
</feature>
<evidence type="ECO:0000259" key="7">
    <source>
        <dbReference type="Pfam" id="PF01490"/>
    </source>
</evidence>
<feature type="transmembrane region" description="Helical" evidence="6">
    <location>
        <begin position="251"/>
        <end position="270"/>
    </location>
</feature>
<feature type="transmembrane region" description="Helical" evidence="6">
    <location>
        <begin position="314"/>
        <end position="336"/>
    </location>
</feature>
<feature type="transmembrane region" description="Helical" evidence="6">
    <location>
        <begin position="142"/>
        <end position="170"/>
    </location>
</feature>
<dbReference type="Pfam" id="PF01490">
    <property type="entry name" value="Aa_trans"/>
    <property type="match status" value="1"/>
</dbReference>
<sequence>MDKRNLQKEEVVAMPVAMLKSGSIVGSFIIAILCVTFCYTAHLLSENWLILRKRWSAYDDHCRKPYPEMAYRAMGSSARTFCSSTLNAMLFGVSVVYLLLSSHIINDFVTSMTGKNIGFCTMLLIVALILYPVTLLKSPQDFWWAIVLAMLTTLFSVILILTGTIVDFPLCSSHALSQKVDIGTIALSLGTFMFGFGGHAVFPTIQHDMRHPNHFTRSAVLAFCSKLARTIFLFCIYLDNCNLDTEWMQRAANLFIAVHCVLTLTIVINPLNQEVENLFGTPQNFGWQRVSVRTGVMLCVVFVAETIPKFGPILNVIGGTAVALTSAVMPSLYNLYLNAASYDDKLKIYRRPNFYEVIARTSRSRLVINVLVIVIALVCGAATTYSAVIEMASVHFTKPCYLSVVDDFSNAEAAVPLHCCGSLRNISWYGNEACSAAF</sequence>
<dbReference type="OrthoDB" id="655540at2759"/>
<evidence type="ECO:0000256" key="5">
    <source>
        <dbReference type="ARBA" id="ARBA00023136"/>
    </source>
</evidence>
<comment type="subcellular location">
    <subcellularLocation>
        <location evidence="1">Membrane</location>
    </subcellularLocation>
</comment>
<proteinExistence type="predicted"/>
<keyword evidence="3 6" id="KW-0812">Transmembrane</keyword>
<feature type="domain" description="Amino acid transporter transmembrane" evidence="7">
    <location>
        <begin position="11"/>
        <end position="340"/>
    </location>
</feature>
<evidence type="ECO:0000256" key="3">
    <source>
        <dbReference type="ARBA" id="ARBA00022692"/>
    </source>
</evidence>
<dbReference type="AlphaFoldDB" id="A0A0N4VKY9"/>
<evidence type="ECO:0000256" key="2">
    <source>
        <dbReference type="ARBA" id="ARBA00022448"/>
    </source>
</evidence>
<organism evidence="10">
    <name type="scientific">Enterobius vermicularis</name>
    <name type="common">Human pinworm</name>
    <dbReference type="NCBI Taxonomy" id="51028"/>
    <lineage>
        <taxon>Eukaryota</taxon>
        <taxon>Metazoa</taxon>
        <taxon>Ecdysozoa</taxon>
        <taxon>Nematoda</taxon>
        <taxon>Chromadorea</taxon>
        <taxon>Rhabditida</taxon>
        <taxon>Spirurina</taxon>
        <taxon>Oxyuridomorpha</taxon>
        <taxon>Oxyuroidea</taxon>
        <taxon>Oxyuridae</taxon>
        <taxon>Enterobius</taxon>
    </lineage>
</organism>
<dbReference type="Proteomes" id="UP000274131">
    <property type="component" value="Unassembled WGS sequence"/>
</dbReference>
<evidence type="ECO:0000313" key="9">
    <source>
        <dbReference type="Proteomes" id="UP000274131"/>
    </source>
</evidence>
<evidence type="ECO:0000256" key="4">
    <source>
        <dbReference type="ARBA" id="ARBA00022989"/>
    </source>
</evidence>
<dbReference type="PANTHER" id="PTHR48017">
    <property type="entry name" value="OS05G0424000 PROTEIN-RELATED"/>
    <property type="match status" value="1"/>
</dbReference>
<accession>A0A0N4VKY9</accession>
<keyword evidence="4 6" id="KW-1133">Transmembrane helix</keyword>
<keyword evidence="9" id="KW-1185">Reference proteome</keyword>
<dbReference type="WBParaSite" id="EVEC_0001153601-mRNA-1">
    <property type="protein sequence ID" value="EVEC_0001153601-mRNA-1"/>
    <property type="gene ID" value="EVEC_0001153601"/>
</dbReference>
<reference evidence="8 9" key="2">
    <citation type="submission" date="2018-10" db="EMBL/GenBank/DDBJ databases">
        <authorList>
            <consortium name="Pathogen Informatics"/>
        </authorList>
    </citation>
    <scope>NUCLEOTIDE SEQUENCE [LARGE SCALE GENOMIC DNA]</scope>
</reference>
<name>A0A0N4VKY9_ENTVE</name>
<keyword evidence="5 6" id="KW-0472">Membrane</keyword>
<feature type="transmembrane region" description="Helical" evidence="6">
    <location>
        <begin position="366"/>
        <end position="388"/>
    </location>
</feature>
<feature type="transmembrane region" description="Helical" evidence="6">
    <location>
        <begin position="117"/>
        <end position="136"/>
    </location>
</feature>
<evidence type="ECO:0000313" key="10">
    <source>
        <dbReference type="WBParaSite" id="EVEC_0001153601-mRNA-1"/>
    </source>
</evidence>
<evidence type="ECO:0000313" key="8">
    <source>
        <dbReference type="EMBL" id="VDD96082.1"/>
    </source>
</evidence>
<dbReference type="InterPro" id="IPR013057">
    <property type="entry name" value="AA_transpt_TM"/>
</dbReference>
<protein>
    <submittedName>
        <fullName evidence="10">Aa_trans domain-containing protein</fullName>
    </submittedName>
</protein>
<feature type="transmembrane region" description="Helical" evidence="6">
    <location>
        <begin position="86"/>
        <end position="105"/>
    </location>
</feature>
<gene>
    <name evidence="8" type="ORF">EVEC_LOCUS10833</name>
</gene>
<evidence type="ECO:0000256" key="6">
    <source>
        <dbReference type="SAM" id="Phobius"/>
    </source>
</evidence>